<dbReference type="RefSeq" id="WP_324765651.1">
    <property type="nucleotide sequence ID" value="NZ_BAAATS010000022.1"/>
</dbReference>
<comment type="caution">
    <text evidence="1">The sequence shown here is derived from an EMBL/GenBank/DDBJ whole genome shotgun (WGS) entry which is preliminary data.</text>
</comment>
<reference evidence="1 2" key="1">
    <citation type="submission" date="2022-10" db="EMBL/GenBank/DDBJ databases">
        <authorList>
            <person name="Xie J."/>
            <person name="Shen N."/>
        </authorList>
    </citation>
    <scope>NUCLEOTIDE SEQUENCE [LARGE SCALE GENOMIC DNA]</scope>
    <source>
        <strain evidence="1 2">DSM 41681</strain>
    </source>
</reference>
<accession>A0ABU6C2V7</accession>
<evidence type="ECO:0000313" key="1">
    <source>
        <dbReference type="EMBL" id="MEB3958665.1"/>
    </source>
</evidence>
<protein>
    <submittedName>
        <fullName evidence="1">Uncharacterized protein</fullName>
    </submittedName>
</protein>
<sequence>MRQQADVVETLTRAEAAMSKSRALRSQARRLVEASRALLRSREQKRRAR</sequence>
<keyword evidence="2" id="KW-1185">Reference proteome</keyword>
<organism evidence="1 2">
    <name type="scientific">Streptomyces kunmingensis</name>
    <dbReference type="NCBI Taxonomy" id="68225"/>
    <lineage>
        <taxon>Bacteria</taxon>
        <taxon>Bacillati</taxon>
        <taxon>Actinomycetota</taxon>
        <taxon>Actinomycetes</taxon>
        <taxon>Kitasatosporales</taxon>
        <taxon>Streptomycetaceae</taxon>
        <taxon>Streptomyces</taxon>
    </lineage>
</organism>
<gene>
    <name evidence="1" type="ORF">OKJ48_00070</name>
</gene>
<evidence type="ECO:0000313" key="2">
    <source>
        <dbReference type="Proteomes" id="UP001352223"/>
    </source>
</evidence>
<name>A0ABU6C2V7_9ACTN</name>
<proteinExistence type="predicted"/>
<dbReference type="EMBL" id="JAOZYB010000001">
    <property type="protein sequence ID" value="MEB3958665.1"/>
    <property type="molecule type" value="Genomic_DNA"/>
</dbReference>
<dbReference type="Proteomes" id="UP001352223">
    <property type="component" value="Unassembled WGS sequence"/>
</dbReference>